<dbReference type="PANTHER" id="PTHR34185">
    <property type="entry name" value="DIADENYLATE CYCLASE"/>
    <property type="match status" value="1"/>
</dbReference>
<evidence type="ECO:0000256" key="4">
    <source>
        <dbReference type="ARBA" id="ARBA00022741"/>
    </source>
</evidence>
<dbReference type="GO" id="GO:0106408">
    <property type="term" value="F:diadenylate cyclase activity"/>
    <property type="evidence" value="ECO:0007669"/>
    <property type="project" value="UniProtKB-EC"/>
</dbReference>
<feature type="domain" description="DAC" evidence="6">
    <location>
        <begin position="12"/>
        <end position="152"/>
    </location>
</feature>
<reference evidence="7" key="1">
    <citation type="submission" date="2020-04" db="EMBL/GenBank/DDBJ databases">
        <title>Deep metagenomics examines the oral microbiome during advanced dental caries in children, revealing novel taxa and co-occurrences with host molecules.</title>
        <authorList>
            <person name="Baker J.L."/>
            <person name="Morton J.T."/>
            <person name="Dinis M."/>
            <person name="Alvarez R."/>
            <person name="Tran N.C."/>
            <person name="Knight R."/>
            <person name="Edlund A."/>
        </authorList>
    </citation>
    <scope>NUCLEOTIDE SEQUENCE</scope>
    <source>
        <strain evidence="7">JCVI_38_bin.5</strain>
    </source>
</reference>
<keyword evidence="5" id="KW-0067">ATP-binding</keyword>
<evidence type="ECO:0000256" key="3">
    <source>
        <dbReference type="ARBA" id="ARBA00022695"/>
    </source>
</evidence>
<dbReference type="Proteomes" id="UP000698335">
    <property type="component" value="Unassembled WGS sequence"/>
</dbReference>
<dbReference type="PROSITE" id="PS51794">
    <property type="entry name" value="DAC"/>
    <property type="match status" value="1"/>
</dbReference>
<accession>A0A930VZR9</accession>
<keyword evidence="2" id="KW-0808">Transferase</keyword>
<organism evidence="7 8">
    <name type="scientific">Lancefieldella rimae</name>
    <dbReference type="NCBI Taxonomy" id="1383"/>
    <lineage>
        <taxon>Bacteria</taxon>
        <taxon>Bacillati</taxon>
        <taxon>Actinomycetota</taxon>
        <taxon>Coriobacteriia</taxon>
        <taxon>Coriobacteriales</taxon>
        <taxon>Atopobiaceae</taxon>
        <taxon>Lancefieldella</taxon>
    </lineage>
</organism>
<dbReference type="Gene3D" id="1.20.1260.110">
    <property type="entry name" value="DNA integrity scanning linker region"/>
    <property type="match status" value="1"/>
</dbReference>
<gene>
    <name evidence="7" type="primary">disA</name>
    <name evidence="7" type="ORF">HXK26_00530</name>
</gene>
<evidence type="ECO:0000313" key="8">
    <source>
        <dbReference type="Proteomes" id="UP000698335"/>
    </source>
</evidence>
<evidence type="ECO:0000256" key="2">
    <source>
        <dbReference type="ARBA" id="ARBA00022679"/>
    </source>
</evidence>
<comment type="catalytic activity">
    <reaction evidence="1">
        <text>2 ATP = 3',3'-c-di-AMP + 2 diphosphate</text>
        <dbReference type="Rhea" id="RHEA:35655"/>
        <dbReference type="ChEBI" id="CHEBI:30616"/>
        <dbReference type="ChEBI" id="CHEBI:33019"/>
        <dbReference type="ChEBI" id="CHEBI:71500"/>
        <dbReference type="EC" id="2.7.7.85"/>
    </reaction>
</comment>
<dbReference type="InterPro" id="IPR003390">
    <property type="entry name" value="DNA_integrity_scan_DisA_N"/>
</dbReference>
<dbReference type="PANTHER" id="PTHR34185:SF3">
    <property type="entry name" value="DNA INTEGRITY SCANNING PROTEIN DISA"/>
    <property type="match status" value="1"/>
</dbReference>
<protein>
    <submittedName>
        <fullName evidence="7">DNA integrity scanning protein DisA</fullName>
    </submittedName>
</protein>
<dbReference type="EMBL" id="JABZGW010000007">
    <property type="protein sequence ID" value="MBF4807178.1"/>
    <property type="molecule type" value="Genomic_DNA"/>
</dbReference>
<proteinExistence type="predicted"/>
<dbReference type="GO" id="GO:0004016">
    <property type="term" value="F:adenylate cyclase activity"/>
    <property type="evidence" value="ECO:0007669"/>
    <property type="project" value="TreeGrafter"/>
</dbReference>
<dbReference type="SUPFAM" id="SSF143597">
    <property type="entry name" value="YojJ-like"/>
    <property type="match status" value="1"/>
</dbReference>
<dbReference type="Pfam" id="PF02457">
    <property type="entry name" value="DAC"/>
    <property type="match status" value="1"/>
</dbReference>
<dbReference type="GO" id="GO:0005524">
    <property type="term" value="F:ATP binding"/>
    <property type="evidence" value="ECO:0007669"/>
    <property type="project" value="UniProtKB-KW"/>
</dbReference>
<keyword evidence="4" id="KW-0547">Nucleotide-binding</keyword>
<dbReference type="NCBIfam" id="NF010009">
    <property type="entry name" value="PRK13482.1"/>
    <property type="match status" value="1"/>
</dbReference>
<dbReference type="AlphaFoldDB" id="A0A930VZR9"/>
<evidence type="ECO:0000256" key="1">
    <source>
        <dbReference type="ARBA" id="ARBA00000877"/>
    </source>
</evidence>
<name>A0A930VZR9_9ACTN</name>
<evidence type="ECO:0000313" key="7">
    <source>
        <dbReference type="EMBL" id="MBF4807178.1"/>
    </source>
</evidence>
<sequence length="359" mass="39438">MESSQFEQIPDDTAERRALAIKMTAPGTALRVALDMILAGHLGALICVGDRENVLAAGSDGFALDVSFTANRLFELCKMDGAVVIDKDLTRIVRANFHLNPDATLPTAETGTRHRTAARMSLLTKSIVLAVSSRRSLITVYVDGRAIQLKSVPAIMTAVSQLSVAMQSARQALDRELLRLTALELDNYVTLGDVAETFYLFEVLMTVAEQLDAHILELGNEGKITAMQREEYLGGVNEAYNLMIRDYAEDSSVENARAIRRIFHTTENTELRSAQVVGRILGYDQDLPADTAMVPLGLRTLSRVSVVRDDMAAKIVDEYDSLQELLNVAETNPNRLDDLGIENPGALANALRRMWGKSE</sequence>
<dbReference type="InterPro" id="IPR018906">
    <property type="entry name" value="DNA_integrity_scan_DisA_link"/>
</dbReference>
<keyword evidence="3" id="KW-0548">Nucleotidyltransferase</keyword>
<dbReference type="Gene3D" id="3.40.1700.10">
    <property type="entry name" value="DNA integrity scanning protein, DisA, N-terminal domain"/>
    <property type="match status" value="1"/>
</dbReference>
<dbReference type="Pfam" id="PF10635">
    <property type="entry name" value="DisA-linker"/>
    <property type="match status" value="1"/>
</dbReference>
<comment type="caution">
    <text evidence="7">The sequence shown here is derived from an EMBL/GenBank/DDBJ whole genome shotgun (WGS) entry which is preliminary data.</text>
</comment>
<evidence type="ECO:0000256" key="5">
    <source>
        <dbReference type="ARBA" id="ARBA00022840"/>
    </source>
</evidence>
<dbReference type="InterPro" id="IPR036888">
    <property type="entry name" value="DNA_integrity_DisA_N_sf"/>
</dbReference>
<dbReference type="InterPro" id="IPR038331">
    <property type="entry name" value="DisA_sf"/>
</dbReference>
<evidence type="ECO:0000259" key="6">
    <source>
        <dbReference type="PROSITE" id="PS51794"/>
    </source>
</evidence>
<dbReference type="InterPro" id="IPR050338">
    <property type="entry name" value="DisA"/>
</dbReference>